<evidence type="ECO:0000313" key="1">
    <source>
        <dbReference type="EMBL" id="KOM52759.1"/>
    </source>
</evidence>
<dbReference type="Gramene" id="KOM52759">
    <property type="protein sequence ID" value="KOM52759"/>
    <property type="gene ID" value="LR48_Vigan09g141800"/>
</dbReference>
<dbReference type="EMBL" id="CM003379">
    <property type="protein sequence ID" value="KOM52759.1"/>
    <property type="molecule type" value="Genomic_DNA"/>
</dbReference>
<gene>
    <name evidence="1" type="ORF">LR48_Vigan09g141800</name>
</gene>
<dbReference type="Proteomes" id="UP000053144">
    <property type="component" value="Chromosome 9"/>
</dbReference>
<name>A0A0L9VDL3_PHAAN</name>
<organism evidence="1 2">
    <name type="scientific">Phaseolus angularis</name>
    <name type="common">Azuki bean</name>
    <name type="synonym">Vigna angularis</name>
    <dbReference type="NCBI Taxonomy" id="3914"/>
    <lineage>
        <taxon>Eukaryota</taxon>
        <taxon>Viridiplantae</taxon>
        <taxon>Streptophyta</taxon>
        <taxon>Embryophyta</taxon>
        <taxon>Tracheophyta</taxon>
        <taxon>Spermatophyta</taxon>
        <taxon>Magnoliopsida</taxon>
        <taxon>eudicotyledons</taxon>
        <taxon>Gunneridae</taxon>
        <taxon>Pentapetalae</taxon>
        <taxon>rosids</taxon>
        <taxon>fabids</taxon>
        <taxon>Fabales</taxon>
        <taxon>Fabaceae</taxon>
        <taxon>Papilionoideae</taxon>
        <taxon>50 kb inversion clade</taxon>
        <taxon>NPAAA clade</taxon>
        <taxon>indigoferoid/millettioid clade</taxon>
        <taxon>Phaseoleae</taxon>
        <taxon>Vigna</taxon>
    </lineage>
</organism>
<protein>
    <submittedName>
        <fullName evidence="1">Uncharacterized protein</fullName>
    </submittedName>
</protein>
<sequence length="112" mass="12420">MSRFRREPRPIVPFSLGLFLNRVLSTTCFKLLSSSFHVDNQPGRAGYGEARARQGHYDGEARARQGHCDGSERMAMTQLGLSKGENCSARASTVAESLSIGENNRCHFPLVY</sequence>
<reference evidence="2" key="1">
    <citation type="journal article" date="2015" name="Proc. Natl. Acad. Sci. U.S.A.">
        <title>Genome sequencing of adzuki bean (Vigna angularis) provides insight into high starch and low fat accumulation and domestication.</title>
        <authorList>
            <person name="Yang K."/>
            <person name="Tian Z."/>
            <person name="Chen C."/>
            <person name="Luo L."/>
            <person name="Zhao B."/>
            <person name="Wang Z."/>
            <person name="Yu L."/>
            <person name="Li Y."/>
            <person name="Sun Y."/>
            <person name="Li W."/>
            <person name="Chen Y."/>
            <person name="Li Y."/>
            <person name="Zhang Y."/>
            <person name="Ai D."/>
            <person name="Zhao J."/>
            <person name="Shang C."/>
            <person name="Ma Y."/>
            <person name="Wu B."/>
            <person name="Wang M."/>
            <person name="Gao L."/>
            <person name="Sun D."/>
            <person name="Zhang P."/>
            <person name="Guo F."/>
            <person name="Wang W."/>
            <person name="Li Y."/>
            <person name="Wang J."/>
            <person name="Varshney R.K."/>
            <person name="Wang J."/>
            <person name="Ling H.Q."/>
            <person name="Wan P."/>
        </authorList>
    </citation>
    <scope>NUCLEOTIDE SEQUENCE</scope>
    <source>
        <strain evidence="2">cv. Jingnong 6</strain>
    </source>
</reference>
<accession>A0A0L9VDL3</accession>
<proteinExistence type="predicted"/>
<evidence type="ECO:0000313" key="2">
    <source>
        <dbReference type="Proteomes" id="UP000053144"/>
    </source>
</evidence>
<dbReference type="AlphaFoldDB" id="A0A0L9VDL3"/>